<organism evidence="9 10">
    <name type="scientific">Bradyrhizobium jicamae</name>
    <dbReference type="NCBI Taxonomy" id="280332"/>
    <lineage>
        <taxon>Bacteria</taxon>
        <taxon>Pseudomonadati</taxon>
        <taxon>Pseudomonadota</taxon>
        <taxon>Alphaproteobacteria</taxon>
        <taxon>Hyphomicrobiales</taxon>
        <taxon>Nitrobacteraceae</taxon>
        <taxon>Bradyrhizobium</taxon>
    </lineage>
</organism>
<dbReference type="AlphaFoldDB" id="A0A0R3KW62"/>
<dbReference type="InterPro" id="IPR038770">
    <property type="entry name" value="Na+/solute_symporter_sf"/>
</dbReference>
<dbReference type="OrthoDB" id="9810457at2"/>
<feature type="transmembrane region" description="Helical" evidence="8">
    <location>
        <begin position="171"/>
        <end position="193"/>
    </location>
</feature>
<gene>
    <name evidence="9" type="ORF">CQ12_01240</name>
</gene>
<keyword evidence="3" id="KW-0813">Transport</keyword>
<accession>A0A0R3KW62</accession>
<sequence>MTETMTILASLAPVFLVMALGYSAGKTKEFDSHNTGSLNALVMDYALPAALFTAMAQASRSAMIDQAELALVLLAAMLIAYGATYIVQSRWFGGDRRESALIALTSSGPNVGSAGLPIVAALFSQSASISVAVAVAVAAIVVTPLSLLILESADGKGASAATVMKRALFKPIVIAPVFGLLCSLAGFPIPPLLDSTLTLVGQGASGTALFLTGLVLSAQPVKLSANVGLTVAVKNVLQPLLTVLLALPLLDGAETRVAVMLMAVPSGAFGVLFAVRYGVASAQIGTMLIASTLLSTVTLTAAILLSAGWSWT</sequence>
<protein>
    <recommendedName>
        <fullName evidence="11">Transporter</fullName>
    </recommendedName>
</protein>
<feature type="transmembrane region" description="Helical" evidence="8">
    <location>
        <begin position="129"/>
        <end position="150"/>
    </location>
</feature>
<keyword evidence="10" id="KW-1185">Reference proteome</keyword>
<feature type="transmembrane region" description="Helical" evidence="8">
    <location>
        <begin position="199"/>
        <end position="217"/>
    </location>
</feature>
<dbReference type="GO" id="GO:0005886">
    <property type="term" value="C:plasma membrane"/>
    <property type="evidence" value="ECO:0007669"/>
    <property type="project" value="UniProtKB-SubCell"/>
</dbReference>
<proteinExistence type="inferred from homology"/>
<dbReference type="Pfam" id="PF03547">
    <property type="entry name" value="Mem_trans"/>
    <property type="match status" value="1"/>
</dbReference>
<evidence type="ECO:0000256" key="7">
    <source>
        <dbReference type="ARBA" id="ARBA00023136"/>
    </source>
</evidence>
<dbReference type="Proteomes" id="UP000050863">
    <property type="component" value="Unassembled WGS sequence"/>
</dbReference>
<feature type="transmembrane region" description="Helical" evidence="8">
    <location>
        <begin position="37"/>
        <end position="57"/>
    </location>
</feature>
<evidence type="ECO:0000313" key="9">
    <source>
        <dbReference type="EMBL" id="KRQ97346.1"/>
    </source>
</evidence>
<feature type="transmembrane region" description="Helical" evidence="8">
    <location>
        <begin position="229"/>
        <end position="250"/>
    </location>
</feature>
<evidence type="ECO:0000256" key="1">
    <source>
        <dbReference type="ARBA" id="ARBA00004651"/>
    </source>
</evidence>
<evidence type="ECO:0000256" key="4">
    <source>
        <dbReference type="ARBA" id="ARBA00022475"/>
    </source>
</evidence>
<comment type="subcellular location">
    <subcellularLocation>
        <location evidence="1">Cell membrane</location>
        <topology evidence="1">Multi-pass membrane protein</topology>
    </subcellularLocation>
</comment>
<keyword evidence="6 8" id="KW-1133">Transmembrane helix</keyword>
<name>A0A0R3KW62_9BRAD</name>
<dbReference type="Gene3D" id="1.20.1530.20">
    <property type="match status" value="1"/>
</dbReference>
<dbReference type="RefSeq" id="WP_057839323.1">
    <property type="nucleotide sequence ID" value="NZ_LLXZ01000191.1"/>
</dbReference>
<evidence type="ECO:0000256" key="6">
    <source>
        <dbReference type="ARBA" id="ARBA00022989"/>
    </source>
</evidence>
<feature type="transmembrane region" description="Helical" evidence="8">
    <location>
        <begin position="256"/>
        <end position="275"/>
    </location>
</feature>
<keyword evidence="5 8" id="KW-0812">Transmembrane</keyword>
<feature type="transmembrane region" description="Helical" evidence="8">
    <location>
        <begin position="287"/>
        <end position="311"/>
    </location>
</feature>
<evidence type="ECO:0000313" key="10">
    <source>
        <dbReference type="Proteomes" id="UP000050863"/>
    </source>
</evidence>
<dbReference type="GO" id="GO:0055085">
    <property type="term" value="P:transmembrane transport"/>
    <property type="evidence" value="ECO:0007669"/>
    <property type="project" value="InterPro"/>
</dbReference>
<feature type="transmembrane region" description="Helical" evidence="8">
    <location>
        <begin position="99"/>
        <end position="123"/>
    </location>
</feature>
<keyword evidence="4" id="KW-1003">Cell membrane</keyword>
<evidence type="ECO:0000256" key="5">
    <source>
        <dbReference type="ARBA" id="ARBA00022692"/>
    </source>
</evidence>
<dbReference type="PANTHER" id="PTHR36838">
    <property type="entry name" value="AUXIN EFFLUX CARRIER FAMILY PROTEIN"/>
    <property type="match status" value="1"/>
</dbReference>
<keyword evidence="7 8" id="KW-0472">Membrane</keyword>
<feature type="transmembrane region" description="Helical" evidence="8">
    <location>
        <begin position="69"/>
        <end position="87"/>
    </location>
</feature>
<evidence type="ECO:0000256" key="3">
    <source>
        <dbReference type="ARBA" id="ARBA00022448"/>
    </source>
</evidence>
<dbReference type="STRING" id="280332.CQ12_01240"/>
<dbReference type="PANTHER" id="PTHR36838:SF1">
    <property type="entry name" value="SLR1864 PROTEIN"/>
    <property type="match status" value="1"/>
</dbReference>
<comment type="similarity">
    <text evidence="2">Belongs to the auxin efflux carrier (TC 2.A.69) family.</text>
</comment>
<comment type="caution">
    <text evidence="9">The sequence shown here is derived from an EMBL/GenBank/DDBJ whole genome shotgun (WGS) entry which is preliminary data.</text>
</comment>
<evidence type="ECO:0000256" key="8">
    <source>
        <dbReference type="SAM" id="Phobius"/>
    </source>
</evidence>
<evidence type="ECO:0008006" key="11">
    <source>
        <dbReference type="Google" id="ProtNLM"/>
    </source>
</evidence>
<feature type="transmembrane region" description="Helical" evidence="8">
    <location>
        <begin position="6"/>
        <end position="25"/>
    </location>
</feature>
<dbReference type="InterPro" id="IPR004776">
    <property type="entry name" value="Mem_transp_PIN-like"/>
</dbReference>
<evidence type="ECO:0000256" key="2">
    <source>
        <dbReference type="ARBA" id="ARBA00010145"/>
    </source>
</evidence>
<dbReference type="EMBL" id="LLXZ01000191">
    <property type="protein sequence ID" value="KRQ97346.1"/>
    <property type="molecule type" value="Genomic_DNA"/>
</dbReference>
<reference evidence="9 10" key="1">
    <citation type="submission" date="2014-03" db="EMBL/GenBank/DDBJ databases">
        <title>Bradyrhizobium valentinum sp. nov., isolated from effective nodules of Lupinus mariae-josephae, a lupine endemic of basic-lime soils in Eastern Spain.</title>
        <authorList>
            <person name="Duran D."/>
            <person name="Rey L."/>
            <person name="Navarro A."/>
            <person name="Busquets A."/>
            <person name="Imperial J."/>
            <person name="Ruiz-Argueso T."/>
        </authorList>
    </citation>
    <scope>NUCLEOTIDE SEQUENCE [LARGE SCALE GENOMIC DNA]</scope>
    <source>
        <strain evidence="9 10">PAC68</strain>
    </source>
</reference>